<reference evidence="1 2" key="1">
    <citation type="journal article" date="2016" name="Mol. Biol. Evol.">
        <title>Comparative Genomics of Early-Diverging Mushroom-Forming Fungi Provides Insights into the Origins of Lignocellulose Decay Capabilities.</title>
        <authorList>
            <person name="Nagy L.G."/>
            <person name="Riley R."/>
            <person name="Tritt A."/>
            <person name="Adam C."/>
            <person name="Daum C."/>
            <person name="Floudas D."/>
            <person name="Sun H."/>
            <person name="Yadav J.S."/>
            <person name="Pangilinan J."/>
            <person name="Larsson K.H."/>
            <person name="Matsuura K."/>
            <person name="Barry K."/>
            <person name="Labutti K."/>
            <person name="Kuo R."/>
            <person name="Ohm R.A."/>
            <person name="Bhattacharya S.S."/>
            <person name="Shirouzu T."/>
            <person name="Yoshinaga Y."/>
            <person name="Martin F.M."/>
            <person name="Grigoriev I.V."/>
            <person name="Hibbett D.S."/>
        </authorList>
    </citation>
    <scope>NUCLEOTIDE SEQUENCE [LARGE SCALE GENOMIC DNA]</scope>
    <source>
        <strain evidence="1 2">L-15889</strain>
    </source>
</reference>
<accession>A0A165Q8Q4</accession>
<protein>
    <submittedName>
        <fullName evidence="1">Uncharacterized protein</fullName>
    </submittedName>
</protein>
<dbReference type="Proteomes" id="UP000076727">
    <property type="component" value="Unassembled WGS sequence"/>
</dbReference>
<proteinExistence type="predicted"/>
<organism evidence="1 2">
    <name type="scientific">Daedalea quercina L-15889</name>
    <dbReference type="NCBI Taxonomy" id="1314783"/>
    <lineage>
        <taxon>Eukaryota</taxon>
        <taxon>Fungi</taxon>
        <taxon>Dikarya</taxon>
        <taxon>Basidiomycota</taxon>
        <taxon>Agaricomycotina</taxon>
        <taxon>Agaricomycetes</taxon>
        <taxon>Polyporales</taxon>
        <taxon>Fomitopsis</taxon>
    </lineage>
</organism>
<gene>
    <name evidence="1" type="ORF">DAEQUDRAFT_279922</name>
</gene>
<dbReference type="EMBL" id="KV429060">
    <property type="protein sequence ID" value="KZT69154.1"/>
    <property type="molecule type" value="Genomic_DNA"/>
</dbReference>
<evidence type="ECO:0000313" key="1">
    <source>
        <dbReference type="EMBL" id="KZT69154.1"/>
    </source>
</evidence>
<keyword evidence="2" id="KW-1185">Reference proteome</keyword>
<evidence type="ECO:0000313" key="2">
    <source>
        <dbReference type="Proteomes" id="UP000076727"/>
    </source>
</evidence>
<sequence>MRGLCGGRVLGVLTTASTRARMACRLNTVRCTSGRSRSCSIDGYDVSPDPFAVMPKSCLVLARSMSMSWASFTYDLYPNSFRARVDAWAEMPLWLTV</sequence>
<dbReference type="AlphaFoldDB" id="A0A165Q8Q4"/>
<name>A0A165Q8Q4_9APHY</name>